<dbReference type="SUPFAM" id="SSF53335">
    <property type="entry name" value="S-adenosyl-L-methionine-dependent methyltransferases"/>
    <property type="match status" value="1"/>
</dbReference>
<dbReference type="InterPro" id="IPR029063">
    <property type="entry name" value="SAM-dependent_MTases_sf"/>
</dbReference>
<gene>
    <name evidence="2" type="ORF">WJX74_008830</name>
</gene>
<evidence type="ECO:0000313" key="2">
    <source>
        <dbReference type="EMBL" id="KAK9828325.1"/>
    </source>
</evidence>
<dbReference type="InterPro" id="IPR053202">
    <property type="entry name" value="EGF_Rcpt_Signaling_Reg"/>
</dbReference>
<dbReference type="PANTHER" id="PTHR34009">
    <property type="entry name" value="PROTEIN STAR"/>
    <property type="match status" value="1"/>
</dbReference>
<evidence type="ECO:0000259" key="1">
    <source>
        <dbReference type="Pfam" id="PF05050"/>
    </source>
</evidence>
<dbReference type="GO" id="GO:0006888">
    <property type="term" value="P:endoplasmic reticulum to Golgi vesicle-mediated transport"/>
    <property type="evidence" value="ECO:0007669"/>
    <property type="project" value="TreeGrafter"/>
</dbReference>
<feature type="domain" description="Methyltransferase FkbM" evidence="1">
    <location>
        <begin position="13"/>
        <end position="128"/>
    </location>
</feature>
<dbReference type="AlphaFoldDB" id="A0AAW1R475"/>
<dbReference type="GO" id="GO:0005794">
    <property type="term" value="C:Golgi apparatus"/>
    <property type="evidence" value="ECO:0007669"/>
    <property type="project" value="TreeGrafter"/>
</dbReference>
<sequence>MIGNRKDDIGLLVAACDTYQDVHFVDTGNHSRIVEFMSDSFKSEWHKNMDQSQLQLIPCMPLSSILSKFGVHQLDFWSLDVEGGEMQVLQTFDFDAVTISVICLEADGHSPAKDEAVVEFMKSKGYHYHGHIDRNDWFTHPDFKPSKSPTADKNRADFKKLQEENWASWLAQQGKGKFPEEADRAH</sequence>
<dbReference type="Proteomes" id="UP001438707">
    <property type="component" value="Unassembled WGS sequence"/>
</dbReference>
<proteinExistence type="predicted"/>
<comment type="caution">
    <text evidence="2">The sequence shown here is derived from an EMBL/GenBank/DDBJ whole genome shotgun (WGS) entry which is preliminary data.</text>
</comment>
<dbReference type="GO" id="GO:0031902">
    <property type="term" value="C:late endosome membrane"/>
    <property type="evidence" value="ECO:0007669"/>
    <property type="project" value="TreeGrafter"/>
</dbReference>
<dbReference type="GO" id="GO:0005886">
    <property type="term" value="C:plasma membrane"/>
    <property type="evidence" value="ECO:0007669"/>
    <property type="project" value="TreeGrafter"/>
</dbReference>
<dbReference type="InterPro" id="IPR006342">
    <property type="entry name" value="FkbM_mtfrase"/>
</dbReference>
<dbReference type="EMBL" id="JALJOS010000016">
    <property type="protein sequence ID" value="KAK9828325.1"/>
    <property type="molecule type" value="Genomic_DNA"/>
</dbReference>
<evidence type="ECO:0000313" key="3">
    <source>
        <dbReference type="Proteomes" id="UP001438707"/>
    </source>
</evidence>
<protein>
    <recommendedName>
        <fullName evidence="1">Methyltransferase FkbM domain-containing protein</fullName>
    </recommendedName>
</protein>
<name>A0AAW1R475_9CHLO</name>
<dbReference type="GO" id="GO:0016197">
    <property type="term" value="P:endosomal transport"/>
    <property type="evidence" value="ECO:0007669"/>
    <property type="project" value="TreeGrafter"/>
</dbReference>
<reference evidence="2 3" key="1">
    <citation type="journal article" date="2024" name="Nat. Commun.">
        <title>Phylogenomics reveals the evolutionary origins of lichenization in chlorophyte algae.</title>
        <authorList>
            <person name="Puginier C."/>
            <person name="Libourel C."/>
            <person name="Otte J."/>
            <person name="Skaloud P."/>
            <person name="Haon M."/>
            <person name="Grisel S."/>
            <person name="Petersen M."/>
            <person name="Berrin J.G."/>
            <person name="Delaux P.M."/>
            <person name="Dal Grande F."/>
            <person name="Keller J."/>
        </authorList>
    </citation>
    <scope>NUCLEOTIDE SEQUENCE [LARGE SCALE GENOMIC DNA]</scope>
    <source>
        <strain evidence="2 3">SAG 2145</strain>
    </source>
</reference>
<organism evidence="2 3">
    <name type="scientific">Apatococcus lobatus</name>
    <dbReference type="NCBI Taxonomy" id="904363"/>
    <lineage>
        <taxon>Eukaryota</taxon>
        <taxon>Viridiplantae</taxon>
        <taxon>Chlorophyta</taxon>
        <taxon>core chlorophytes</taxon>
        <taxon>Trebouxiophyceae</taxon>
        <taxon>Chlorellales</taxon>
        <taxon>Chlorellaceae</taxon>
        <taxon>Apatococcus</taxon>
    </lineage>
</organism>
<keyword evidence="3" id="KW-1185">Reference proteome</keyword>
<dbReference type="Gene3D" id="3.40.50.150">
    <property type="entry name" value="Vaccinia Virus protein VP39"/>
    <property type="match status" value="1"/>
</dbReference>
<accession>A0AAW1R475</accession>
<dbReference type="PANTHER" id="PTHR34009:SF2">
    <property type="entry name" value="PROTEIN STAR"/>
    <property type="match status" value="1"/>
</dbReference>
<dbReference type="GO" id="GO:0005789">
    <property type="term" value="C:endoplasmic reticulum membrane"/>
    <property type="evidence" value="ECO:0007669"/>
    <property type="project" value="TreeGrafter"/>
</dbReference>
<dbReference type="Pfam" id="PF05050">
    <property type="entry name" value="Methyltransf_21"/>
    <property type="match status" value="1"/>
</dbReference>